<sequence length="309" mass="35589">MEATNIGVLIPHVPSAIKTTRCSALLSFPSRIFDALFSSSSSRPPIVDKHVVISKLIRQFNCEDVWISLIERQHCFSYGFGLKSSSRWRRTAKKWSFYISYHWFSADLLDVHGFSQNHASDILWRFHPWQRVRGEASIRFGSVIKGFMLTFHCKRQDMWSWLCSLADVEDVGGRVKQSLDFVYAYYPVSLTNGPRHSAQPDVFISKADTFNQNGWISEILGVSSFPLPDFREQASPCFVQSREIFAGSFKICYKLVFKSKFLLANSQLSPIGANNEKLKREASKVTTNVWLISRSWIFLTVWFRVSMLR</sequence>
<evidence type="ECO:0000313" key="1">
    <source>
        <dbReference type="EMBL" id="KAK8550099.1"/>
    </source>
</evidence>
<dbReference type="EMBL" id="JBBPBM010000020">
    <property type="protein sequence ID" value="KAK8550099.1"/>
    <property type="molecule type" value="Genomic_DNA"/>
</dbReference>
<organism evidence="1 2">
    <name type="scientific">Hibiscus sabdariffa</name>
    <name type="common">roselle</name>
    <dbReference type="NCBI Taxonomy" id="183260"/>
    <lineage>
        <taxon>Eukaryota</taxon>
        <taxon>Viridiplantae</taxon>
        <taxon>Streptophyta</taxon>
        <taxon>Embryophyta</taxon>
        <taxon>Tracheophyta</taxon>
        <taxon>Spermatophyta</taxon>
        <taxon>Magnoliopsida</taxon>
        <taxon>eudicotyledons</taxon>
        <taxon>Gunneridae</taxon>
        <taxon>Pentapetalae</taxon>
        <taxon>rosids</taxon>
        <taxon>malvids</taxon>
        <taxon>Malvales</taxon>
        <taxon>Malvaceae</taxon>
        <taxon>Malvoideae</taxon>
        <taxon>Hibiscus</taxon>
    </lineage>
</organism>
<protein>
    <submittedName>
        <fullName evidence="1">Uncharacterized protein</fullName>
    </submittedName>
</protein>
<accession>A0ABR2DYV2</accession>
<evidence type="ECO:0000313" key="2">
    <source>
        <dbReference type="Proteomes" id="UP001472677"/>
    </source>
</evidence>
<name>A0ABR2DYV2_9ROSI</name>
<reference evidence="1 2" key="1">
    <citation type="journal article" date="2024" name="G3 (Bethesda)">
        <title>Genome assembly of Hibiscus sabdariffa L. provides insights into metabolisms of medicinal natural products.</title>
        <authorList>
            <person name="Kim T."/>
        </authorList>
    </citation>
    <scope>NUCLEOTIDE SEQUENCE [LARGE SCALE GENOMIC DNA]</scope>
    <source>
        <strain evidence="1">TK-2024</strain>
        <tissue evidence="1">Old leaves</tissue>
    </source>
</reference>
<keyword evidence="2" id="KW-1185">Reference proteome</keyword>
<proteinExistence type="predicted"/>
<gene>
    <name evidence="1" type="ORF">V6N12_038832</name>
</gene>
<comment type="caution">
    <text evidence="1">The sequence shown here is derived from an EMBL/GenBank/DDBJ whole genome shotgun (WGS) entry which is preliminary data.</text>
</comment>
<dbReference type="Proteomes" id="UP001472677">
    <property type="component" value="Unassembled WGS sequence"/>
</dbReference>